<dbReference type="RefSeq" id="WP_247292375.1">
    <property type="nucleotide sequence ID" value="NZ_JAKNRW010000016.1"/>
</dbReference>
<accession>A0ABT0F371</accession>
<gene>
    <name evidence="1" type="ORF">L9059_18385</name>
</gene>
<name>A0ABT0F371_9PSED</name>
<protein>
    <submittedName>
        <fullName evidence="1">Uncharacterized protein</fullName>
    </submittedName>
</protein>
<evidence type="ECO:0000313" key="2">
    <source>
        <dbReference type="Proteomes" id="UP001299876"/>
    </source>
</evidence>
<reference evidence="1 2" key="1">
    <citation type="submission" date="2022-02" db="EMBL/GenBank/DDBJ databases">
        <title>Comparative genomics of the first Antarctic Pseudomonas spp. capable of biotransforming 2,4,6-Trinitrotoluene.</title>
        <authorList>
            <person name="Cabrera M.A."/>
            <person name="Marquez S.L."/>
            <person name="Perez-Donoso J.M."/>
        </authorList>
    </citation>
    <scope>NUCLEOTIDE SEQUENCE [LARGE SCALE GENOMIC DNA]</scope>
    <source>
        <strain evidence="1 2">TNT19</strain>
    </source>
</reference>
<proteinExistence type="predicted"/>
<organism evidence="1 2">
    <name type="scientific">Pseudomonas violetae</name>
    <dbReference type="NCBI Taxonomy" id="2915813"/>
    <lineage>
        <taxon>Bacteria</taxon>
        <taxon>Pseudomonadati</taxon>
        <taxon>Pseudomonadota</taxon>
        <taxon>Gammaproteobacteria</taxon>
        <taxon>Pseudomonadales</taxon>
        <taxon>Pseudomonadaceae</taxon>
        <taxon>Pseudomonas</taxon>
    </lineage>
</organism>
<dbReference type="Proteomes" id="UP001299876">
    <property type="component" value="Unassembled WGS sequence"/>
</dbReference>
<sequence>MAAKQKLRRENPNLVPQQAGYLSSHSSAIFRKISDFAAPSIISPNLHQDA</sequence>
<keyword evidence="2" id="KW-1185">Reference proteome</keyword>
<evidence type="ECO:0000313" key="1">
    <source>
        <dbReference type="EMBL" id="MCK1792117.1"/>
    </source>
</evidence>
<dbReference type="EMBL" id="JAKNRW010000016">
    <property type="protein sequence ID" value="MCK1792117.1"/>
    <property type="molecule type" value="Genomic_DNA"/>
</dbReference>
<comment type="caution">
    <text evidence="1">The sequence shown here is derived from an EMBL/GenBank/DDBJ whole genome shotgun (WGS) entry which is preliminary data.</text>
</comment>